<dbReference type="EMBL" id="BGZK01003419">
    <property type="protein sequence ID" value="GBP01084.1"/>
    <property type="molecule type" value="Genomic_DNA"/>
</dbReference>
<name>A0A4C1SGE6_EUMVA</name>
<keyword evidence="2" id="KW-1185">Reference proteome</keyword>
<gene>
    <name evidence="1" type="ORF">EVAR_101283_1</name>
</gene>
<sequence length="112" mass="12753">MYMKRFVLSTAEAYFPAIFFQFPVHATSPHRWFAGDLIAGGRLQRPFDAYWNQPPLRSGSIKLLSIAKVKDFLASDQAWLVLRSDFATWIVFTKLKRPTNALRQPAACGSCQ</sequence>
<organism evidence="1 2">
    <name type="scientific">Eumeta variegata</name>
    <name type="common">Bagworm moth</name>
    <name type="synonym">Eumeta japonica</name>
    <dbReference type="NCBI Taxonomy" id="151549"/>
    <lineage>
        <taxon>Eukaryota</taxon>
        <taxon>Metazoa</taxon>
        <taxon>Ecdysozoa</taxon>
        <taxon>Arthropoda</taxon>
        <taxon>Hexapoda</taxon>
        <taxon>Insecta</taxon>
        <taxon>Pterygota</taxon>
        <taxon>Neoptera</taxon>
        <taxon>Endopterygota</taxon>
        <taxon>Lepidoptera</taxon>
        <taxon>Glossata</taxon>
        <taxon>Ditrysia</taxon>
        <taxon>Tineoidea</taxon>
        <taxon>Psychidae</taxon>
        <taxon>Oiketicinae</taxon>
        <taxon>Eumeta</taxon>
    </lineage>
</organism>
<dbReference type="AlphaFoldDB" id="A0A4C1SGE6"/>
<evidence type="ECO:0000313" key="2">
    <source>
        <dbReference type="Proteomes" id="UP000299102"/>
    </source>
</evidence>
<proteinExistence type="predicted"/>
<reference evidence="1 2" key="1">
    <citation type="journal article" date="2019" name="Commun. Biol.">
        <title>The bagworm genome reveals a unique fibroin gene that provides high tensile strength.</title>
        <authorList>
            <person name="Kono N."/>
            <person name="Nakamura H."/>
            <person name="Ohtoshi R."/>
            <person name="Tomita M."/>
            <person name="Numata K."/>
            <person name="Arakawa K."/>
        </authorList>
    </citation>
    <scope>NUCLEOTIDE SEQUENCE [LARGE SCALE GENOMIC DNA]</scope>
</reference>
<comment type="caution">
    <text evidence="1">The sequence shown here is derived from an EMBL/GenBank/DDBJ whole genome shotgun (WGS) entry which is preliminary data.</text>
</comment>
<accession>A0A4C1SGE6</accession>
<dbReference type="Proteomes" id="UP000299102">
    <property type="component" value="Unassembled WGS sequence"/>
</dbReference>
<protein>
    <submittedName>
        <fullName evidence="1">Uncharacterized protein</fullName>
    </submittedName>
</protein>
<evidence type="ECO:0000313" key="1">
    <source>
        <dbReference type="EMBL" id="GBP01084.1"/>
    </source>
</evidence>